<dbReference type="PANTHER" id="PTHR47354">
    <property type="entry name" value="NADH OXIDOREDUCTASE HCR"/>
    <property type="match status" value="1"/>
</dbReference>
<protein>
    <recommendedName>
        <fullName evidence="2">FAD-binding FR-type domain-containing protein</fullName>
    </recommendedName>
</protein>
<dbReference type="AlphaFoldDB" id="A0A4V1IP12"/>
<dbReference type="InterPro" id="IPR017927">
    <property type="entry name" value="FAD-bd_FR_type"/>
</dbReference>
<evidence type="ECO:0000256" key="1">
    <source>
        <dbReference type="ARBA" id="ARBA00034078"/>
    </source>
</evidence>
<dbReference type="Proteomes" id="UP000257039">
    <property type="component" value="Unassembled WGS sequence"/>
</dbReference>
<dbReference type="InterPro" id="IPR001709">
    <property type="entry name" value="Flavoprot_Pyr_Nucl_cyt_Rdtase"/>
</dbReference>
<keyword evidence="4" id="KW-1185">Reference proteome</keyword>
<dbReference type="InterPro" id="IPR050415">
    <property type="entry name" value="MRET"/>
</dbReference>
<dbReference type="SUPFAM" id="SSF52343">
    <property type="entry name" value="Ferredoxin reductase-like, C-terminal NADP-linked domain"/>
    <property type="match status" value="1"/>
</dbReference>
<gene>
    <name evidence="3" type="ORF">B9G39_20395</name>
</gene>
<name>A0A4V1IP12_9GAMM</name>
<dbReference type="PANTHER" id="PTHR47354:SF5">
    <property type="entry name" value="PROTEIN RFBI"/>
    <property type="match status" value="1"/>
</dbReference>
<dbReference type="InterPro" id="IPR039261">
    <property type="entry name" value="FNR_nucleotide-bd"/>
</dbReference>
<dbReference type="PRINTS" id="PR00410">
    <property type="entry name" value="PHEHYDRXLASE"/>
</dbReference>
<sequence length="243" mass="27463">MDILNQKVTLLSKIPLTPRVLWLRFQLSEPLLFQAGQFIKLEWDINGQHVARNYSIASPPYQGMTSFSLVATLLANGVASTQFQFAQPGWQTSLKGPYGRLLLPKAVECPSQLILVATGTGIAPFYAMLPDLEEYLKCGCHVDLFFGVRNSEELFFFYPFKVLAEQYSHFNFTVCFSRQQTTESACLHSGYVQQYLVNTDVHSNALVMLCGHPDMVDGCFTLFTKDKGLKASQIKREKYILNH</sequence>
<comment type="cofactor">
    <cofactor evidence="1">
        <name>[2Fe-2S] cluster</name>
        <dbReference type="ChEBI" id="CHEBI:190135"/>
    </cofactor>
</comment>
<dbReference type="RefSeq" id="WP_094788558.1">
    <property type="nucleotide sequence ID" value="NZ_NDXW01000001.1"/>
</dbReference>
<dbReference type="Gene3D" id="3.40.50.80">
    <property type="entry name" value="Nucleotide-binding domain of ferredoxin-NADP reductase (FNR) module"/>
    <property type="match status" value="1"/>
</dbReference>
<evidence type="ECO:0000259" key="2">
    <source>
        <dbReference type="PROSITE" id="PS51384"/>
    </source>
</evidence>
<dbReference type="InterPro" id="IPR017938">
    <property type="entry name" value="Riboflavin_synthase-like_b-brl"/>
</dbReference>
<dbReference type="Pfam" id="PF00970">
    <property type="entry name" value="FAD_binding_6"/>
    <property type="match status" value="1"/>
</dbReference>
<dbReference type="SUPFAM" id="SSF63380">
    <property type="entry name" value="Riboflavin synthase domain-like"/>
    <property type="match status" value="1"/>
</dbReference>
<dbReference type="Gene3D" id="2.40.30.10">
    <property type="entry name" value="Translation factors"/>
    <property type="match status" value="1"/>
</dbReference>
<dbReference type="InterPro" id="IPR001433">
    <property type="entry name" value="OxRdtase_FAD/NAD-bd"/>
</dbReference>
<dbReference type="Pfam" id="PF00175">
    <property type="entry name" value="NAD_binding_1"/>
    <property type="match status" value="1"/>
</dbReference>
<dbReference type="PRINTS" id="PR00371">
    <property type="entry name" value="FPNCR"/>
</dbReference>
<evidence type="ECO:0000313" key="3">
    <source>
        <dbReference type="EMBL" id="RDH45621.1"/>
    </source>
</evidence>
<dbReference type="InterPro" id="IPR008333">
    <property type="entry name" value="Cbr1-like_FAD-bd_dom"/>
</dbReference>
<dbReference type="PROSITE" id="PS51384">
    <property type="entry name" value="FAD_FR"/>
    <property type="match status" value="1"/>
</dbReference>
<reference evidence="3 4" key="1">
    <citation type="submission" date="2017-04" db="EMBL/GenBank/DDBJ databases">
        <title>Draft genome sequence of Zooshikella ganghwensis VG4 isolated from Red Sea sediments.</title>
        <authorList>
            <person name="Rehman Z."/>
            <person name="Alam I."/>
            <person name="Kamau A."/>
            <person name="Bajic V."/>
            <person name="Leiknes T."/>
        </authorList>
    </citation>
    <scope>NUCLEOTIDE SEQUENCE [LARGE SCALE GENOMIC DNA]</scope>
    <source>
        <strain evidence="3 4">VG4</strain>
    </source>
</reference>
<evidence type="ECO:0000313" key="4">
    <source>
        <dbReference type="Proteomes" id="UP000257039"/>
    </source>
</evidence>
<organism evidence="3 4">
    <name type="scientific">Zooshikella ganghwensis</name>
    <dbReference type="NCBI Taxonomy" id="202772"/>
    <lineage>
        <taxon>Bacteria</taxon>
        <taxon>Pseudomonadati</taxon>
        <taxon>Pseudomonadota</taxon>
        <taxon>Gammaproteobacteria</taxon>
        <taxon>Oceanospirillales</taxon>
        <taxon>Zooshikellaceae</taxon>
        <taxon>Zooshikella</taxon>
    </lineage>
</organism>
<feature type="domain" description="FAD-binding FR-type" evidence="2">
    <location>
        <begin position="3"/>
        <end position="104"/>
    </location>
</feature>
<proteinExistence type="predicted"/>
<dbReference type="GO" id="GO:0016491">
    <property type="term" value="F:oxidoreductase activity"/>
    <property type="evidence" value="ECO:0007669"/>
    <property type="project" value="InterPro"/>
</dbReference>
<dbReference type="EMBL" id="NDXW01000001">
    <property type="protein sequence ID" value="RDH45621.1"/>
    <property type="molecule type" value="Genomic_DNA"/>
</dbReference>
<accession>A0A4V1IP12</accession>
<comment type="caution">
    <text evidence="3">The sequence shown here is derived from an EMBL/GenBank/DDBJ whole genome shotgun (WGS) entry which is preliminary data.</text>
</comment>